<dbReference type="AlphaFoldDB" id="A0A8J8T5K1"/>
<dbReference type="SUPFAM" id="SSF55961">
    <property type="entry name" value="Bet v1-like"/>
    <property type="match status" value="1"/>
</dbReference>
<feature type="domain" description="START" evidence="2">
    <location>
        <begin position="97"/>
        <end position="261"/>
    </location>
</feature>
<evidence type="ECO:0000256" key="1">
    <source>
        <dbReference type="SAM" id="MobiDB-lite"/>
    </source>
</evidence>
<evidence type="ECO:0000313" key="4">
    <source>
        <dbReference type="Proteomes" id="UP000785679"/>
    </source>
</evidence>
<sequence length="285" mass="32653">MSIEESKQALSLPKSSIEESKEASNAPCPLTRAEELIQKFGPFKSSIDIKTEQFTEVVSVTDWTPLMPRYKPEFMPQIKRALASPQTFDARWNLQEWREVINDKKEGLLVWVRNADEGCAAFKATAIINRSTQQIFRVIGDDKYRKMYDPIYDTGSFIERIADQTFIIYHKTKSVFVVGARDFVLILHFNMTPEGVIYALVMESDRNDLWPESKGIVRALMPLGGWRFTPVPGEPNKTRCDYLAELNLKGSIPGFIMKASIKDQGYQICKLRKAVECYLKDHNLI</sequence>
<dbReference type="GO" id="GO:0008289">
    <property type="term" value="F:lipid binding"/>
    <property type="evidence" value="ECO:0007669"/>
    <property type="project" value="InterPro"/>
</dbReference>
<dbReference type="InterPro" id="IPR051213">
    <property type="entry name" value="START_lipid_transfer"/>
</dbReference>
<evidence type="ECO:0000259" key="2">
    <source>
        <dbReference type="PROSITE" id="PS50848"/>
    </source>
</evidence>
<feature type="region of interest" description="Disordered" evidence="1">
    <location>
        <begin position="1"/>
        <end position="28"/>
    </location>
</feature>
<dbReference type="InterPro" id="IPR023393">
    <property type="entry name" value="START-like_dom_sf"/>
</dbReference>
<dbReference type="PANTHER" id="PTHR19308">
    <property type="entry name" value="PHOSPHATIDYLCHOLINE TRANSFER PROTEIN"/>
    <property type="match status" value="1"/>
</dbReference>
<gene>
    <name evidence="3" type="ORF">FGO68_gene9283</name>
</gene>
<dbReference type="GO" id="GO:0005737">
    <property type="term" value="C:cytoplasm"/>
    <property type="evidence" value="ECO:0007669"/>
    <property type="project" value="UniProtKB-ARBA"/>
</dbReference>
<dbReference type="PROSITE" id="PS50848">
    <property type="entry name" value="START"/>
    <property type="match status" value="1"/>
</dbReference>
<proteinExistence type="predicted"/>
<evidence type="ECO:0000313" key="3">
    <source>
        <dbReference type="EMBL" id="TNV83207.1"/>
    </source>
</evidence>
<reference evidence="3" key="1">
    <citation type="submission" date="2019-06" db="EMBL/GenBank/DDBJ databases">
        <authorList>
            <person name="Zheng W."/>
        </authorList>
    </citation>
    <scope>NUCLEOTIDE SEQUENCE</scope>
    <source>
        <strain evidence="3">QDHG01</strain>
    </source>
</reference>
<dbReference type="InterPro" id="IPR002913">
    <property type="entry name" value="START_lipid-bd_dom"/>
</dbReference>
<dbReference type="Gene3D" id="3.30.530.20">
    <property type="match status" value="1"/>
</dbReference>
<keyword evidence="4" id="KW-1185">Reference proteome</keyword>
<protein>
    <recommendedName>
        <fullName evidence="2">START domain-containing protein</fullName>
    </recommendedName>
</protein>
<accession>A0A8J8T5K1</accession>
<comment type="caution">
    <text evidence="3">The sequence shown here is derived from an EMBL/GenBank/DDBJ whole genome shotgun (WGS) entry which is preliminary data.</text>
</comment>
<dbReference type="PANTHER" id="PTHR19308:SF14">
    <property type="entry name" value="START DOMAIN-CONTAINING PROTEIN"/>
    <property type="match status" value="1"/>
</dbReference>
<dbReference type="EMBL" id="RRYP01004063">
    <property type="protein sequence ID" value="TNV83207.1"/>
    <property type="molecule type" value="Genomic_DNA"/>
</dbReference>
<dbReference type="OrthoDB" id="312717at2759"/>
<dbReference type="Proteomes" id="UP000785679">
    <property type="component" value="Unassembled WGS sequence"/>
</dbReference>
<dbReference type="Pfam" id="PF01852">
    <property type="entry name" value="START"/>
    <property type="match status" value="1"/>
</dbReference>
<name>A0A8J8T5K1_HALGN</name>
<dbReference type="CDD" id="cd00177">
    <property type="entry name" value="START"/>
    <property type="match status" value="1"/>
</dbReference>
<organism evidence="3 4">
    <name type="scientific">Halteria grandinella</name>
    <dbReference type="NCBI Taxonomy" id="5974"/>
    <lineage>
        <taxon>Eukaryota</taxon>
        <taxon>Sar</taxon>
        <taxon>Alveolata</taxon>
        <taxon>Ciliophora</taxon>
        <taxon>Intramacronucleata</taxon>
        <taxon>Spirotrichea</taxon>
        <taxon>Stichotrichia</taxon>
        <taxon>Sporadotrichida</taxon>
        <taxon>Halteriidae</taxon>
        <taxon>Halteria</taxon>
    </lineage>
</organism>